<dbReference type="GO" id="GO:0005524">
    <property type="term" value="F:ATP binding"/>
    <property type="evidence" value="ECO:0007669"/>
    <property type="project" value="UniProtKB-KW"/>
</dbReference>
<dbReference type="GO" id="GO:0016989">
    <property type="term" value="F:sigma factor antagonist activity"/>
    <property type="evidence" value="ECO:0007669"/>
    <property type="project" value="InterPro"/>
</dbReference>
<dbReference type="AlphaFoldDB" id="A0A063XCD6"/>
<dbReference type="EMBL" id="CP120576">
    <property type="protein sequence ID" value="WEY84922.1"/>
    <property type="molecule type" value="Genomic_DNA"/>
</dbReference>
<dbReference type="HAMAP" id="MF_00638">
    <property type="entry name" value="Anti_sigma_B"/>
    <property type="match status" value="1"/>
</dbReference>
<feature type="domain" description="Histidine kinase/HSP90-like ATPase" evidence="7">
    <location>
        <begin position="12"/>
        <end position="141"/>
    </location>
</feature>
<dbReference type="Proteomes" id="UP000032247">
    <property type="component" value="Unassembled WGS sequence"/>
</dbReference>
<comment type="similarity">
    <text evidence="6">Belongs to the anti-sigma-factor family.</text>
</comment>
<evidence type="ECO:0000313" key="9">
    <source>
        <dbReference type="EMBL" id="WEY84922.1"/>
    </source>
</evidence>
<comment type="catalytic activity">
    <reaction evidence="6">
        <text>L-threonyl-[protein] + ATP = O-phospho-L-threonyl-[protein] + ADP + H(+)</text>
        <dbReference type="Rhea" id="RHEA:46608"/>
        <dbReference type="Rhea" id="RHEA-COMP:11060"/>
        <dbReference type="Rhea" id="RHEA-COMP:11605"/>
        <dbReference type="ChEBI" id="CHEBI:15378"/>
        <dbReference type="ChEBI" id="CHEBI:30013"/>
        <dbReference type="ChEBI" id="CHEBI:30616"/>
        <dbReference type="ChEBI" id="CHEBI:61977"/>
        <dbReference type="ChEBI" id="CHEBI:456216"/>
        <dbReference type="EC" id="2.7.11.1"/>
    </reaction>
</comment>
<dbReference type="SMR" id="A0A063XCD6"/>
<keyword evidence="4 6" id="KW-0418">Kinase</keyword>
<dbReference type="SUPFAM" id="SSF55874">
    <property type="entry name" value="ATPase domain of HSP90 chaperone/DNA topoisomerase II/histidine kinase"/>
    <property type="match status" value="1"/>
</dbReference>
<protein>
    <recommendedName>
        <fullName evidence="6">Serine-protein kinase RsbW</fullName>
        <ecNumber evidence="6">2.7.11.1</ecNumber>
    </recommendedName>
    <alternativeName>
        <fullName evidence="6">Anti-sigma-B factor</fullName>
    </alternativeName>
    <alternativeName>
        <fullName evidence="6">Sigma-B negative effector RsbW</fullName>
    </alternativeName>
</protein>
<dbReference type="EMBL" id="CP125292">
    <property type="protein sequence ID" value="WHM20195.1"/>
    <property type="molecule type" value="Genomic_DNA"/>
</dbReference>
<evidence type="ECO:0000313" key="8">
    <source>
        <dbReference type="EMBL" id="KIU10790.1"/>
    </source>
</evidence>
<accession>A0A0M0KUJ0</accession>
<dbReference type="NCBIfam" id="TIGR01924">
    <property type="entry name" value="rsbW_low_gc"/>
    <property type="match status" value="1"/>
</dbReference>
<dbReference type="GeneID" id="76985545"/>
<evidence type="ECO:0000313" key="10">
    <source>
        <dbReference type="EMBL" id="WHM20195.1"/>
    </source>
</evidence>
<dbReference type="GO" id="GO:0004674">
    <property type="term" value="F:protein serine/threonine kinase activity"/>
    <property type="evidence" value="ECO:0007669"/>
    <property type="project" value="UniProtKB-KW"/>
</dbReference>
<dbReference type="EMBL" id="JXBC01000004">
    <property type="protein sequence ID" value="KIU10790.1"/>
    <property type="molecule type" value="Genomic_DNA"/>
</dbReference>
<dbReference type="OMA" id="KPEYVGV"/>
<dbReference type="STRING" id="483913.AN935_02455"/>
<evidence type="ECO:0000313" key="11">
    <source>
        <dbReference type="Proteomes" id="UP000032247"/>
    </source>
</evidence>
<evidence type="ECO:0000256" key="1">
    <source>
        <dbReference type="ARBA" id="ARBA00022527"/>
    </source>
</evidence>
<dbReference type="NCBIfam" id="NF003144">
    <property type="entry name" value="PRK04069.1"/>
    <property type="match status" value="1"/>
</dbReference>
<keyword evidence="2 6" id="KW-0808">Transferase</keyword>
<accession>A0A063XCD6</accession>
<evidence type="ECO:0000256" key="4">
    <source>
        <dbReference type="ARBA" id="ARBA00022777"/>
    </source>
</evidence>
<keyword evidence="5 6" id="KW-0067">ATP-binding</keyword>
<evidence type="ECO:0000256" key="3">
    <source>
        <dbReference type="ARBA" id="ARBA00022741"/>
    </source>
</evidence>
<reference evidence="9" key="2">
    <citation type="submission" date="2023-03" db="EMBL/GenBank/DDBJ databases">
        <title>Complete genome sequences of 52 Bacillus and Priestia strains isolated from West-African fermentations and 26 reference strains from the DSMZ collection.</title>
        <authorList>
            <person name="Wiedenbein E.S."/>
            <person name="Canoy T.S."/>
            <person name="Hui Y."/>
            <person name="Parkouda C."/>
            <person name="Dawende C."/>
            <person name="Ametefe E."/>
            <person name="Jespersen L."/>
            <person name="Nielsen D.S."/>
        </authorList>
    </citation>
    <scope>NUCLEOTIDE SEQUENCE</scope>
    <source>
        <strain evidence="9">PRO56</strain>
    </source>
</reference>
<dbReference type="GeneID" id="11238365"/>
<dbReference type="EC" id="2.7.11.1" evidence="6"/>
<evidence type="ECO:0000256" key="2">
    <source>
        <dbReference type="ARBA" id="ARBA00022679"/>
    </source>
</evidence>
<dbReference type="Proteomes" id="UP001214898">
    <property type="component" value="Chromosome"/>
</dbReference>
<proteinExistence type="inferred from homology"/>
<dbReference type="PATRIC" id="fig|1423.134.peg.2587"/>
<sequence>MKNNADYIEMKVPAQPEYVGIIRLTLSGVASRMGYTYDEIEDLKIAVSEACTNAVQHAYKEDKNGEVSIRFGVFEDRLEVIVADEGDSFDFDQKQQDLGPYTPSHTVDQLSEGGLGLYLMETLMDEVRVQNHSGVTVAMTKYLNGERVDHDTTIKNYETN</sequence>
<comment type="function">
    <text evidence="6">Negative regulator of sigma-B activity. Phosphorylates and inactivates its specific antagonist protein, RsbV. Upon phosphorylation of RsbV, RsbW is released and binds to sigma-B, thereby blocking its ability to form an RNA polymerase holoenzyme (E-sigma-B).</text>
</comment>
<evidence type="ECO:0000256" key="5">
    <source>
        <dbReference type="ARBA" id="ARBA00022840"/>
    </source>
</evidence>
<keyword evidence="3 6" id="KW-0547">Nucleotide-binding</keyword>
<gene>
    <name evidence="6 9" type="primary">rsbW</name>
    <name evidence="9" type="ORF">P5633_00950</name>
    <name evidence="10" type="ORF">QL281_15210</name>
    <name evidence="8" type="ORF">SC09_Contig25orf00629</name>
</gene>
<organism evidence="8 11">
    <name type="scientific">Bacillus subtilis</name>
    <dbReference type="NCBI Taxonomy" id="1423"/>
    <lineage>
        <taxon>Bacteria</taxon>
        <taxon>Bacillati</taxon>
        <taxon>Bacillota</taxon>
        <taxon>Bacilli</taxon>
        <taxon>Bacillales</taxon>
        <taxon>Bacillaceae</taxon>
        <taxon>Bacillus</taxon>
    </lineage>
</organism>
<dbReference type="InterPro" id="IPR010193">
    <property type="entry name" value="RsbW"/>
</dbReference>
<reference evidence="8 11" key="1">
    <citation type="submission" date="2014-12" db="EMBL/GenBank/DDBJ databases">
        <title>Comparative genome analysis of Bacillus coagulans HM-08, Clostridium butyricum HM-68, Bacillus subtilis HM-66 and Bacillus licheniformis BL-09.</title>
        <authorList>
            <person name="Zhang H."/>
        </authorList>
    </citation>
    <scope>NUCLEOTIDE SEQUENCE [LARGE SCALE GENOMIC DNA]</scope>
    <source>
        <strain evidence="8 11">HM-66</strain>
    </source>
</reference>
<evidence type="ECO:0000259" key="7">
    <source>
        <dbReference type="Pfam" id="PF13581"/>
    </source>
</evidence>
<reference evidence="10" key="3">
    <citation type="submission" date="2023-05" db="EMBL/GenBank/DDBJ databases">
        <title>Complete genome sequence of Bacillus subtilis SRCM117797 isolated from Soybean paste.</title>
        <authorList>
            <person name="Abraha H.B."/>
            <person name="Kim K.-P."/>
            <person name="Ryu M.-S."/>
            <person name="Jeong D.-Y."/>
        </authorList>
    </citation>
    <scope>NUCLEOTIDE SEQUENCE</scope>
    <source>
        <strain evidence="10">SRCM117797</strain>
    </source>
</reference>
<dbReference type="InterPro" id="IPR036890">
    <property type="entry name" value="HATPase_C_sf"/>
</dbReference>
<dbReference type="RefSeq" id="WP_003234299.1">
    <property type="nucleotide sequence ID" value="NZ_AP024621.1"/>
</dbReference>
<dbReference type="FunFam" id="3.30.565.10:FF:000026">
    <property type="entry name" value="Serine-protein kinase RsbW"/>
    <property type="match status" value="1"/>
</dbReference>
<evidence type="ECO:0000256" key="6">
    <source>
        <dbReference type="HAMAP-Rule" id="MF_00638"/>
    </source>
</evidence>
<dbReference type="InterPro" id="IPR050267">
    <property type="entry name" value="Anti-sigma-factor_SerPK"/>
</dbReference>
<dbReference type="PANTHER" id="PTHR35526">
    <property type="entry name" value="ANTI-SIGMA-F FACTOR RSBW-RELATED"/>
    <property type="match status" value="1"/>
</dbReference>
<dbReference type="InterPro" id="IPR003594">
    <property type="entry name" value="HATPase_dom"/>
</dbReference>
<dbReference type="PANTHER" id="PTHR35526:SF9">
    <property type="entry name" value="SERINE-PROTEIN KINASE RSBW"/>
    <property type="match status" value="1"/>
</dbReference>
<dbReference type="Gene3D" id="3.30.565.10">
    <property type="entry name" value="Histidine kinase-like ATPase, C-terminal domain"/>
    <property type="match status" value="1"/>
</dbReference>
<keyword evidence="1 6" id="KW-0723">Serine/threonine-protein kinase</keyword>
<dbReference type="CDD" id="cd16936">
    <property type="entry name" value="HATPase_RsbW-like"/>
    <property type="match status" value="1"/>
</dbReference>
<name>A0A063XCD6_BACIU</name>
<comment type="catalytic activity">
    <reaction evidence="6">
        <text>L-seryl-[protein] + ATP = O-phospho-L-seryl-[protein] + ADP + H(+)</text>
        <dbReference type="Rhea" id="RHEA:17989"/>
        <dbReference type="Rhea" id="RHEA-COMP:9863"/>
        <dbReference type="Rhea" id="RHEA-COMP:11604"/>
        <dbReference type="ChEBI" id="CHEBI:15378"/>
        <dbReference type="ChEBI" id="CHEBI:29999"/>
        <dbReference type="ChEBI" id="CHEBI:30616"/>
        <dbReference type="ChEBI" id="CHEBI:83421"/>
        <dbReference type="ChEBI" id="CHEBI:456216"/>
        <dbReference type="EC" id="2.7.11.1"/>
    </reaction>
</comment>
<dbReference type="Pfam" id="PF13581">
    <property type="entry name" value="HATPase_c_2"/>
    <property type="match status" value="1"/>
</dbReference>
<dbReference type="Proteomes" id="UP001229422">
    <property type="component" value="Chromosome"/>
</dbReference>